<organism evidence="1 2">
    <name type="scientific">Cichorium intybus</name>
    <name type="common">Chicory</name>
    <dbReference type="NCBI Taxonomy" id="13427"/>
    <lineage>
        <taxon>Eukaryota</taxon>
        <taxon>Viridiplantae</taxon>
        <taxon>Streptophyta</taxon>
        <taxon>Embryophyta</taxon>
        <taxon>Tracheophyta</taxon>
        <taxon>Spermatophyta</taxon>
        <taxon>Magnoliopsida</taxon>
        <taxon>eudicotyledons</taxon>
        <taxon>Gunneridae</taxon>
        <taxon>Pentapetalae</taxon>
        <taxon>asterids</taxon>
        <taxon>campanulids</taxon>
        <taxon>Asterales</taxon>
        <taxon>Asteraceae</taxon>
        <taxon>Cichorioideae</taxon>
        <taxon>Cichorieae</taxon>
        <taxon>Cichoriinae</taxon>
        <taxon>Cichorium</taxon>
    </lineage>
</organism>
<accession>A0ACB8YVY1</accession>
<reference evidence="1 2" key="2">
    <citation type="journal article" date="2022" name="Mol. Ecol. Resour.">
        <title>The genomes of chicory, endive, great burdock and yacon provide insights into Asteraceae paleo-polyploidization history and plant inulin production.</title>
        <authorList>
            <person name="Fan W."/>
            <person name="Wang S."/>
            <person name="Wang H."/>
            <person name="Wang A."/>
            <person name="Jiang F."/>
            <person name="Liu H."/>
            <person name="Zhao H."/>
            <person name="Xu D."/>
            <person name="Zhang Y."/>
        </authorList>
    </citation>
    <scope>NUCLEOTIDE SEQUENCE [LARGE SCALE GENOMIC DNA]</scope>
    <source>
        <strain evidence="2">cv. Punajuju</strain>
        <tissue evidence="1">Leaves</tissue>
    </source>
</reference>
<evidence type="ECO:0000313" key="1">
    <source>
        <dbReference type="EMBL" id="KAI3689235.1"/>
    </source>
</evidence>
<evidence type="ECO:0000313" key="2">
    <source>
        <dbReference type="Proteomes" id="UP001055811"/>
    </source>
</evidence>
<protein>
    <submittedName>
        <fullName evidence="1">Uncharacterized protein</fullName>
    </submittedName>
</protein>
<comment type="caution">
    <text evidence="1">The sequence shown here is derived from an EMBL/GenBank/DDBJ whole genome shotgun (WGS) entry which is preliminary data.</text>
</comment>
<proteinExistence type="predicted"/>
<sequence>MAYGQHYRSPFGDTTLTKVFVGGLAWETPVGEMRTYFEQFGQILEAVIITDKITGKSMGYGFVTYVDAESAKRACDDPNPVIDGRRANCNIASHGRSQASSTMAQGSSPSYSGAGSPLAPQPPASVMYPPYGYATYSLEYAYHHAMYNPAMQQAYYGPTSATVSTPYYYGYSTSQVPSPRGALTPQAQHIHQPSYMYYPTQRLGPFDYPTPAPPLLVLPPRQPVPSLSPTGSEAPQNTNEETDDATISPRTPNT</sequence>
<keyword evidence="2" id="KW-1185">Reference proteome</keyword>
<dbReference type="Proteomes" id="UP001055811">
    <property type="component" value="Linkage Group LG09"/>
</dbReference>
<dbReference type="EMBL" id="CM042017">
    <property type="protein sequence ID" value="KAI3689235.1"/>
    <property type="molecule type" value="Genomic_DNA"/>
</dbReference>
<gene>
    <name evidence="1" type="ORF">L2E82_47188</name>
</gene>
<reference evidence="2" key="1">
    <citation type="journal article" date="2022" name="Mol. Ecol. Resour.">
        <title>The genomes of chicory, endive, great burdock and yacon provide insights into Asteraceae palaeo-polyploidization history and plant inulin production.</title>
        <authorList>
            <person name="Fan W."/>
            <person name="Wang S."/>
            <person name="Wang H."/>
            <person name="Wang A."/>
            <person name="Jiang F."/>
            <person name="Liu H."/>
            <person name="Zhao H."/>
            <person name="Xu D."/>
            <person name="Zhang Y."/>
        </authorList>
    </citation>
    <scope>NUCLEOTIDE SEQUENCE [LARGE SCALE GENOMIC DNA]</scope>
    <source>
        <strain evidence="2">cv. Punajuju</strain>
    </source>
</reference>
<name>A0ACB8YVY1_CICIN</name>